<feature type="transmembrane region" description="Helical" evidence="1">
    <location>
        <begin position="55"/>
        <end position="79"/>
    </location>
</feature>
<keyword evidence="1" id="KW-1133">Transmembrane helix</keyword>
<dbReference type="EMBL" id="CM007904">
    <property type="protein sequence ID" value="OTF94227.1"/>
    <property type="molecule type" value="Genomic_DNA"/>
</dbReference>
<evidence type="ECO:0000313" key="2">
    <source>
        <dbReference type="EMBL" id="OTF94227.1"/>
    </source>
</evidence>
<keyword evidence="1" id="KW-0812">Transmembrane</keyword>
<keyword evidence="1" id="KW-0472">Membrane</keyword>
<keyword evidence="3" id="KW-1185">Reference proteome</keyword>
<dbReference type="Proteomes" id="UP000215914">
    <property type="component" value="Chromosome 15"/>
</dbReference>
<proteinExistence type="predicted"/>
<evidence type="ECO:0000313" key="3">
    <source>
        <dbReference type="Proteomes" id="UP000215914"/>
    </source>
</evidence>
<evidence type="ECO:0000256" key="1">
    <source>
        <dbReference type="SAM" id="Phobius"/>
    </source>
</evidence>
<dbReference type="AlphaFoldDB" id="A0A251S5W8"/>
<reference evidence="3" key="1">
    <citation type="journal article" date="2017" name="Nature">
        <title>The sunflower genome provides insights into oil metabolism, flowering and Asterid evolution.</title>
        <authorList>
            <person name="Badouin H."/>
            <person name="Gouzy J."/>
            <person name="Grassa C.J."/>
            <person name="Murat F."/>
            <person name="Staton S.E."/>
            <person name="Cottret L."/>
            <person name="Lelandais-Briere C."/>
            <person name="Owens G.L."/>
            <person name="Carrere S."/>
            <person name="Mayjonade B."/>
            <person name="Legrand L."/>
            <person name="Gill N."/>
            <person name="Kane N.C."/>
            <person name="Bowers J.E."/>
            <person name="Hubner S."/>
            <person name="Bellec A."/>
            <person name="Berard A."/>
            <person name="Berges H."/>
            <person name="Blanchet N."/>
            <person name="Boniface M.C."/>
            <person name="Brunel D."/>
            <person name="Catrice O."/>
            <person name="Chaidir N."/>
            <person name="Claudel C."/>
            <person name="Donnadieu C."/>
            <person name="Faraut T."/>
            <person name="Fievet G."/>
            <person name="Helmstetter N."/>
            <person name="King M."/>
            <person name="Knapp S.J."/>
            <person name="Lai Z."/>
            <person name="Le Paslier M.C."/>
            <person name="Lippi Y."/>
            <person name="Lorenzon L."/>
            <person name="Mandel J.R."/>
            <person name="Marage G."/>
            <person name="Marchand G."/>
            <person name="Marquand E."/>
            <person name="Bret-Mestries E."/>
            <person name="Morien E."/>
            <person name="Nambeesan S."/>
            <person name="Nguyen T."/>
            <person name="Pegot-Espagnet P."/>
            <person name="Pouilly N."/>
            <person name="Raftis F."/>
            <person name="Sallet E."/>
            <person name="Schiex T."/>
            <person name="Thomas J."/>
            <person name="Vandecasteele C."/>
            <person name="Vares D."/>
            <person name="Vear F."/>
            <person name="Vautrin S."/>
            <person name="Crespi M."/>
            <person name="Mangin B."/>
            <person name="Burke J.M."/>
            <person name="Salse J."/>
            <person name="Munos S."/>
            <person name="Vincourt P."/>
            <person name="Rieseberg L.H."/>
            <person name="Langlade N.B."/>
        </authorList>
    </citation>
    <scope>NUCLEOTIDE SEQUENCE [LARGE SCALE GENOMIC DNA]</scope>
    <source>
        <strain evidence="3">cv. SF193</strain>
    </source>
</reference>
<protein>
    <submittedName>
        <fullName evidence="2">Uncharacterized protein</fullName>
    </submittedName>
</protein>
<dbReference type="InParanoid" id="A0A251S5W8"/>
<name>A0A251S5W8_HELAN</name>
<organism evidence="2 3">
    <name type="scientific">Helianthus annuus</name>
    <name type="common">Common sunflower</name>
    <dbReference type="NCBI Taxonomy" id="4232"/>
    <lineage>
        <taxon>Eukaryota</taxon>
        <taxon>Viridiplantae</taxon>
        <taxon>Streptophyta</taxon>
        <taxon>Embryophyta</taxon>
        <taxon>Tracheophyta</taxon>
        <taxon>Spermatophyta</taxon>
        <taxon>Magnoliopsida</taxon>
        <taxon>eudicotyledons</taxon>
        <taxon>Gunneridae</taxon>
        <taxon>Pentapetalae</taxon>
        <taxon>asterids</taxon>
        <taxon>campanulids</taxon>
        <taxon>Asterales</taxon>
        <taxon>Asteraceae</taxon>
        <taxon>Asteroideae</taxon>
        <taxon>Heliantheae alliance</taxon>
        <taxon>Heliantheae</taxon>
        <taxon>Helianthus</taxon>
    </lineage>
</organism>
<accession>A0A251S5W8</accession>
<gene>
    <name evidence="2" type="ORF">HannXRQ_Chr15g0469791</name>
</gene>
<sequence>MSLKQILSTLPDRPLAAKLQRIPAYIVIPNVKCYGGHIIFNEATIKSRQETKKRYYVKLELFLFLCLMMLVSLGIYYLFNLFSV</sequence>